<evidence type="ECO:0000259" key="1">
    <source>
        <dbReference type="PROSITE" id="PS51186"/>
    </source>
</evidence>
<dbReference type="KEGG" id="phb:HYN04_01005"/>
<protein>
    <submittedName>
        <fullName evidence="2">N-acetyltransferase</fullName>
    </submittedName>
</protein>
<proteinExistence type="predicted"/>
<dbReference type="SUPFAM" id="SSF55729">
    <property type="entry name" value="Acyl-CoA N-acyltransferases (Nat)"/>
    <property type="match status" value="1"/>
</dbReference>
<name>A0A2Z3HZ38_9CAUL</name>
<dbReference type="PANTHER" id="PTHR43792">
    <property type="entry name" value="GNAT FAMILY, PUTATIVE (AFU_ORTHOLOGUE AFUA_3G00765)-RELATED-RELATED"/>
    <property type="match status" value="1"/>
</dbReference>
<dbReference type="Pfam" id="PF13302">
    <property type="entry name" value="Acetyltransf_3"/>
    <property type="match status" value="1"/>
</dbReference>
<dbReference type="InterPro" id="IPR051531">
    <property type="entry name" value="N-acetyltransferase"/>
</dbReference>
<dbReference type="Gene3D" id="3.40.630.30">
    <property type="match status" value="1"/>
</dbReference>
<keyword evidence="3" id="KW-1185">Reference proteome</keyword>
<dbReference type="AlphaFoldDB" id="A0A2Z3HZ38"/>
<dbReference type="RefSeq" id="WP_110449033.1">
    <property type="nucleotide sequence ID" value="NZ_CP029479.1"/>
</dbReference>
<dbReference type="GO" id="GO:0016747">
    <property type="term" value="F:acyltransferase activity, transferring groups other than amino-acyl groups"/>
    <property type="evidence" value="ECO:0007669"/>
    <property type="project" value="InterPro"/>
</dbReference>
<sequence length="177" mass="19611">MRPFRPEPIIETPRLRLRAPRRSDAARIAALCSDFEVARTTARLPHPYALADAEAFLASGDGLDPAREARFALEHPAEGLVGFLSFFGEPAPATEIGYWLGRPYWGAGLMTEAVKAALAWAARDWGRTYVRAWRLDENPASDAVLVKAGFLYTGERRQTFVLSRGEALPSRGQIWLA</sequence>
<dbReference type="InterPro" id="IPR016181">
    <property type="entry name" value="Acyl_CoA_acyltransferase"/>
</dbReference>
<accession>A0A2Z3HZ38</accession>
<evidence type="ECO:0000313" key="3">
    <source>
        <dbReference type="Proteomes" id="UP000247763"/>
    </source>
</evidence>
<dbReference type="EMBL" id="CP029479">
    <property type="protein sequence ID" value="AWM76464.1"/>
    <property type="molecule type" value="Genomic_DNA"/>
</dbReference>
<organism evidence="2 3">
    <name type="scientific">Phenylobacterium parvum</name>
    <dbReference type="NCBI Taxonomy" id="2201350"/>
    <lineage>
        <taxon>Bacteria</taxon>
        <taxon>Pseudomonadati</taxon>
        <taxon>Pseudomonadota</taxon>
        <taxon>Alphaproteobacteria</taxon>
        <taxon>Caulobacterales</taxon>
        <taxon>Caulobacteraceae</taxon>
        <taxon>Phenylobacterium</taxon>
    </lineage>
</organism>
<evidence type="ECO:0000313" key="2">
    <source>
        <dbReference type="EMBL" id="AWM76464.1"/>
    </source>
</evidence>
<dbReference type="OrthoDB" id="9804153at2"/>
<dbReference type="PROSITE" id="PS51186">
    <property type="entry name" value="GNAT"/>
    <property type="match status" value="1"/>
</dbReference>
<gene>
    <name evidence="2" type="ORF">HYN04_01005</name>
</gene>
<dbReference type="InterPro" id="IPR000182">
    <property type="entry name" value="GNAT_dom"/>
</dbReference>
<reference evidence="3" key="1">
    <citation type="submission" date="2018-05" db="EMBL/GenBank/DDBJ databases">
        <title>Genome sequencing of Phenylobacterium sp. HYN0004.</title>
        <authorList>
            <person name="Yi H."/>
            <person name="Baek C."/>
        </authorList>
    </citation>
    <scope>NUCLEOTIDE SEQUENCE [LARGE SCALE GENOMIC DNA]</scope>
    <source>
        <strain evidence="3">HYN0004</strain>
    </source>
</reference>
<dbReference type="Proteomes" id="UP000247763">
    <property type="component" value="Chromosome"/>
</dbReference>
<feature type="domain" description="N-acetyltransferase" evidence="1">
    <location>
        <begin position="15"/>
        <end position="169"/>
    </location>
</feature>
<keyword evidence="2" id="KW-0808">Transferase</keyword>